<reference evidence="3" key="1">
    <citation type="submission" date="2016-11" db="UniProtKB">
        <authorList>
            <consortium name="WormBaseParasite"/>
        </authorList>
    </citation>
    <scope>IDENTIFICATION</scope>
</reference>
<organism evidence="2 3">
    <name type="scientific">Steinernema glaseri</name>
    <dbReference type="NCBI Taxonomy" id="37863"/>
    <lineage>
        <taxon>Eukaryota</taxon>
        <taxon>Metazoa</taxon>
        <taxon>Ecdysozoa</taxon>
        <taxon>Nematoda</taxon>
        <taxon>Chromadorea</taxon>
        <taxon>Rhabditida</taxon>
        <taxon>Tylenchina</taxon>
        <taxon>Panagrolaimomorpha</taxon>
        <taxon>Strongyloidoidea</taxon>
        <taxon>Steinernematidae</taxon>
        <taxon>Steinernema</taxon>
    </lineage>
</organism>
<name>A0A1I7ZRN4_9BILA</name>
<protein>
    <submittedName>
        <fullName evidence="3">Transposase</fullName>
    </submittedName>
</protein>
<dbReference type="AlphaFoldDB" id="A0A1I7ZRN4"/>
<dbReference type="WBParaSite" id="L893_g28922.t1">
    <property type="protein sequence ID" value="L893_g28922.t1"/>
    <property type="gene ID" value="L893_g28922"/>
</dbReference>
<feature type="region of interest" description="Disordered" evidence="1">
    <location>
        <begin position="125"/>
        <end position="150"/>
    </location>
</feature>
<keyword evidence="2" id="KW-1185">Reference proteome</keyword>
<evidence type="ECO:0000313" key="2">
    <source>
        <dbReference type="Proteomes" id="UP000095287"/>
    </source>
</evidence>
<evidence type="ECO:0000256" key="1">
    <source>
        <dbReference type="SAM" id="MobiDB-lite"/>
    </source>
</evidence>
<accession>A0A1I7ZRN4</accession>
<feature type="compositionally biased region" description="Polar residues" evidence="1">
    <location>
        <begin position="127"/>
        <end position="142"/>
    </location>
</feature>
<proteinExistence type="predicted"/>
<evidence type="ECO:0000313" key="3">
    <source>
        <dbReference type="WBParaSite" id="L893_g28922.t1"/>
    </source>
</evidence>
<dbReference type="Proteomes" id="UP000095287">
    <property type="component" value="Unplaced"/>
</dbReference>
<sequence>MYTRQSRQDHRVLGRTSHPVGQAKPITVARAPVIGYMVDYKEERLQTRECLPLDSQEQRDLLFGKRHAQELGALSSWPWGAVRGTERAEITKTPVGNRSQGIRTYQLDISGNGCGIGVCDARREQSEAGSGNHQASSWTRNQPCHDPKAC</sequence>